<dbReference type="AlphaFoldDB" id="A0A940SGX6"/>
<dbReference type="InterPro" id="IPR018537">
    <property type="entry name" value="Peptidoglycan-bd_3"/>
</dbReference>
<feature type="domain" description="TtsA-like Glycoside hydrolase family 108" evidence="2">
    <location>
        <begin position="221"/>
        <end position="306"/>
    </location>
</feature>
<dbReference type="Proteomes" id="UP000682134">
    <property type="component" value="Unassembled WGS sequence"/>
</dbReference>
<dbReference type="Pfam" id="PF05838">
    <property type="entry name" value="Glyco_hydro_108"/>
    <property type="match status" value="1"/>
</dbReference>
<protein>
    <submittedName>
        <fullName evidence="4">Uncharacterized protein</fullName>
    </submittedName>
</protein>
<organism evidence="4 5">
    <name type="scientific">Gottfriedia endophytica</name>
    <dbReference type="NCBI Taxonomy" id="2820819"/>
    <lineage>
        <taxon>Bacteria</taxon>
        <taxon>Bacillati</taxon>
        <taxon>Bacillota</taxon>
        <taxon>Bacilli</taxon>
        <taxon>Bacillales</taxon>
        <taxon>Bacillaceae</taxon>
        <taxon>Gottfriedia</taxon>
    </lineage>
</organism>
<gene>
    <name evidence="4" type="ORF">J5Y03_10320</name>
</gene>
<keyword evidence="1" id="KW-0732">Signal</keyword>
<evidence type="ECO:0000313" key="4">
    <source>
        <dbReference type="EMBL" id="MBP0725582.1"/>
    </source>
</evidence>
<dbReference type="RefSeq" id="WP_209405266.1">
    <property type="nucleotide sequence ID" value="NZ_JAGIYQ010000005.1"/>
</dbReference>
<proteinExistence type="predicted"/>
<name>A0A940SGX6_9BACI</name>
<dbReference type="SUPFAM" id="SSF53955">
    <property type="entry name" value="Lysozyme-like"/>
    <property type="match status" value="1"/>
</dbReference>
<reference evidence="4" key="1">
    <citation type="submission" date="2021-04" db="EMBL/GenBank/DDBJ databases">
        <title>Genome seq and assembly of Bacillus sp.</title>
        <authorList>
            <person name="Chhetri G."/>
        </authorList>
    </citation>
    <scope>NUCLEOTIDE SEQUENCE</scope>
    <source>
        <strain evidence="4">RG28</strain>
    </source>
</reference>
<keyword evidence="5" id="KW-1185">Reference proteome</keyword>
<evidence type="ECO:0000256" key="1">
    <source>
        <dbReference type="SAM" id="SignalP"/>
    </source>
</evidence>
<comment type="caution">
    <text evidence="4">The sequence shown here is derived from an EMBL/GenBank/DDBJ whole genome shotgun (WGS) entry which is preliminary data.</text>
</comment>
<dbReference type="Pfam" id="PF09374">
    <property type="entry name" value="PG_binding_3"/>
    <property type="match status" value="1"/>
</dbReference>
<evidence type="ECO:0000259" key="2">
    <source>
        <dbReference type="Pfam" id="PF05838"/>
    </source>
</evidence>
<feature type="chain" id="PRO_5037533690" evidence="1">
    <location>
        <begin position="25"/>
        <end position="391"/>
    </location>
</feature>
<accession>A0A940SGX6</accession>
<dbReference type="EMBL" id="JAGIYQ010000005">
    <property type="protein sequence ID" value="MBP0725582.1"/>
    <property type="molecule type" value="Genomic_DNA"/>
</dbReference>
<evidence type="ECO:0000313" key="5">
    <source>
        <dbReference type="Proteomes" id="UP000682134"/>
    </source>
</evidence>
<dbReference type="InterPro" id="IPR008565">
    <property type="entry name" value="TtsA-like_GH18_dom"/>
</dbReference>
<dbReference type="InterPro" id="IPR023346">
    <property type="entry name" value="Lysozyme-like_dom_sf"/>
</dbReference>
<sequence>MKKIISLLFIFSFLLVNIKTTCEAATNQLTINQATYVYQANSFKSKIVGDIKPKDNVVVLQRGNAKTGTEWMKVKFMDQFGRYQQGWINQIGSMRKIEKPTTLYSVPMKTNSKLNKITPSTGVFYIVGYSMTGWYKVSYNNKTYFIPDWQRMITLDVDTMSYDDPSSMNKTGLVKRGISYSILDEKPGNWYKIAVNNKKVWVQKVKKPRTNDNAVFDQAVKTVLMLEGKGLSDHPSDKGGKTRYGITQVVYDNYRDKIKLPHQSVNAISTNEVKDIYRNSYYKDVHASKMSPKLATVMLDTAVNFGDGNAYVIFQRALGIVGKEAQALNWGELTDYSFNNLSVSQENELAKRIILERMRSRYNIVSKDKTQASFLKGWLGRDKQLKTTLSL</sequence>
<feature type="signal peptide" evidence="1">
    <location>
        <begin position="1"/>
        <end position="24"/>
    </location>
</feature>
<feature type="domain" description="Peptidoglycan binding" evidence="3">
    <location>
        <begin position="309"/>
        <end position="381"/>
    </location>
</feature>
<dbReference type="Gene3D" id="1.20.141.10">
    <property type="entry name" value="Chitosanase, subunit A, domain 1"/>
    <property type="match status" value="1"/>
</dbReference>
<evidence type="ECO:0000259" key="3">
    <source>
        <dbReference type="Pfam" id="PF09374"/>
    </source>
</evidence>